<dbReference type="AlphaFoldDB" id="A0A7C8TZI1"/>
<comment type="caution">
    <text evidence="1">The sequence shown here is derived from an EMBL/GenBank/DDBJ whole genome shotgun (WGS) entry which is preliminary data.</text>
</comment>
<name>A0A7C8TZI1_ORBOL</name>
<accession>A0A7C8TZI1</accession>
<sequence>MIDCYIIACAFFFSPFSSFFSSISCKFRIKIPRLDLPQSPEKTTSTPEKTVRYWNAQAPEHHFTDWKQQQEEKKIQMTKMETKETKETKETNNPFLGEVLRDISVMEPNRQSRRPEPPNLTNPLFELTLKVLVVWNRVFKDIRIPDITDDDAAPFFVETDAFANIE</sequence>
<protein>
    <submittedName>
        <fullName evidence="1">Uncharacterized protein</fullName>
    </submittedName>
</protein>
<organism evidence="1 2">
    <name type="scientific">Orbilia oligospora</name>
    <name type="common">Nematode-trapping fungus</name>
    <name type="synonym">Arthrobotrys oligospora</name>
    <dbReference type="NCBI Taxonomy" id="2813651"/>
    <lineage>
        <taxon>Eukaryota</taxon>
        <taxon>Fungi</taxon>
        <taxon>Dikarya</taxon>
        <taxon>Ascomycota</taxon>
        <taxon>Pezizomycotina</taxon>
        <taxon>Orbiliomycetes</taxon>
        <taxon>Orbiliales</taxon>
        <taxon>Orbiliaceae</taxon>
        <taxon>Orbilia</taxon>
    </lineage>
</organism>
<dbReference type="Proteomes" id="UP000297595">
    <property type="component" value="Unassembled WGS sequence"/>
</dbReference>
<evidence type="ECO:0000313" key="2">
    <source>
        <dbReference type="Proteomes" id="UP000297595"/>
    </source>
</evidence>
<proteinExistence type="predicted"/>
<gene>
    <name evidence="1" type="ORF">EYR41_005951</name>
</gene>
<reference evidence="1 2" key="1">
    <citation type="submission" date="2019-03" db="EMBL/GenBank/DDBJ databases">
        <title>Nematode-trapping fungi genome.</title>
        <authorList>
            <person name="Vidal-Diez De Ulzurrun G."/>
        </authorList>
    </citation>
    <scope>NUCLEOTIDE SEQUENCE [LARGE SCALE GENOMIC DNA]</scope>
    <source>
        <strain evidence="1 2">TWF154</strain>
    </source>
</reference>
<dbReference type="EMBL" id="SOZJ01000003">
    <property type="protein sequence ID" value="TGJ69948.1"/>
    <property type="molecule type" value="Genomic_DNA"/>
</dbReference>
<evidence type="ECO:0000313" key="1">
    <source>
        <dbReference type="EMBL" id="TGJ69948.1"/>
    </source>
</evidence>